<dbReference type="Proteomes" id="UP001244207">
    <property type="component" value="Unassembled WGS sequence"/>
</dbReference>
<gene>
    <name evidence="1" type="ORF">BDZ83DRAFT_758752</name>
</gene>
<name>A0AAD8UAX1_GLOAC</name>
<dbReference type="EMBL" id="JAHMHS010000262">
    <property type="protein sequence ID" value="KAK1704527.1"/>
    <property type="molecule type" value="Genomic_DNA"/>
</dbReference>
<keyword evidence="2" id="KW-1185">Reference proteome</keyword>
<sequence>MSVKTNILVYGADCFSLKNLKPRVDHHGHAWFIPGLTPADRLGKNALSGQADSAYLGLLGARMGFDAPELQGPEKRLRHVLSLALDKEIKLPLVTVLLEARVALKVILDHLLPMAGVGLPEDLHKNRASGARMGWLFTRVGPWTIRTNNLC</sequence>
<proteinExistence type="predicted"/>
<reference evidence="1" key="1">
    <citation type="submission" date="2021-12" db="EMBL/GenBank/DDBJ databases">
        <title>Comparative genomics, transcriptomics and evolutionary studies reveal genomic signatures of adaptation to plant cell wall in hemibiotrophic fungi.</title>
        <authorList>
            <consortium name="DOE Joint Genome Institute"/>
            <person name="Baroncelli R."/>
            <person name="Diaz J.F."/>
            <person name="Benocci T."/>
            <person name="Peng M."/>
            <person name="Battaglia E."/>
            <person name="Haridas S."/>
            <person name="Andreopoulos W."/>
            <person name="Labutti K."/>
            <person name="Pangilinan J."/>
            <person name="Floch G.L."/>
            <person name="Makela M.R."/>
            <person name="Henrissat B."/>
            <person name="Grigoriev I.V."/>
            <person name="Crouch J.A."/>
            <person name="De Vries R.P."/>
            <person name="Sukno S.A."/>
            <person name="Thon M.R."/>
        </authorList>
    </citation>
    <scope>NUCLEOTIDE SEQUENCE</scope>
    <source>
        <strain evidence="1">CBS 112980</strain>
    </source>
</reference>
<dbReference type="GeneID" id="85398981"/>
<evidence type="ECO:0000313" key="1">
    <source>
        <dbReference type="EMBL" id="KAK1704527.1"/>
    </source>
</evidence>
<dbReference type="RefSeq" id="XP_060357441.1">
    <property type="nucleotide sequence ID" value="XM_060515083.1"/>
</dbReference>
<evidence type="ECO:0000313" key="2">
    <source>
        <dbReference type="Proteomes" id="UP001244207"/>
    </source>
</evidence>
<organism evidence="1 2">
    <name type="scientific">Glomerella acutata</name>
    <name type="common">Colletotrichum acutatum</name>
    <dbReference type="NCBI Taxonomy" id="27357"/>
    <lineage>
        <taxon>Eukaryota</taxon>
        <taxon>Fungi</taxon>
        <taxon>Dikarya</taxon>
        <taxon>Ascomycota</taxon>
        <taxon>Pezizomycotina</taxon>
        <taxon>Sordariomycetes</taxon>
        <taxon>Hypocreomycetidae</taxon>
        <taxon>Glomerellales</taxon>
        <taxon>Glomerellaceae</taxon>
        <taxon>Colletotrichum</taxon>
        <taxon>Colletotrichum acutatum species complex</taxon>
    </lineage>
</organism>
<accession>A0AAD8UAX1</accession>
<comment type="caution">
    <text evidence="1">The sequence shown here is derived from an EMBL/GenBank/DDBJ whole genome shotgun (WGS) entry which is preliminary data.</text>
</comment>
<protein>
    <submittedName>
        <fullName evidence="1">Uncharacterized protein</fullName>
    </submittedName>
</protein>
<dbReference type="AlphaFoldDB" id="A0AAD8UAX1"/>